<name>A2E6J5_TRIV3</name>
<feature type="transmembrane region" description="Helical" evidence="1">
    <location>
        <begin position="28"/>
        <end position="47"/>
    </location>
</feature>
<dbReference type="EMBL" id="DS113314">
    <property type="protein sequence ID" value="EAY11700.1"/>
    <property type="molecule type" value="Genomic_DNA"/>
</dbReference>
<feature type="transmembrane region" description="Helical" evidence="1">
    <location>
        <begin position="88"/>
        <end position="105"/>
    </location>
</feature>
<dbReference type="AlphaFoldDB" id="A2E6J5"/>
<proteinExistence type="predicted"/>
<dbReference type="KEGG" id="tva:4769658"/>
<dbReference type="VEuPathDB" id="TrichDB:TVAG_488020"/>
<sequence length="113" mass="12570">MEDNILDEGDLKPIPISNEDEDFSSNNGILIIFPLLIVSLVGLFAGVRSHSKRESLIYSGMFVVESLVCFIIANFIPVLIYQQSTKKFAVFLLVMAGTCAASYHIPHSIKMYI</sequence>
<reference evidence="2" key="1">
    <citation type="submission" date="2006-10" db="EMBL/GenBank/DDBJ databases">
        <authorList>
            <person name="Amadeo P."/>
            <person name="Zhao Q."/>
            <person name="Wortman J."/>
            <person name="Fraser-Liggett C."/>
            <person name="Carlton J."/>
        </authorList>
    </citation>
    <scope>NUCLEOTIDE SEQUENCE</scope>
    <source>
        <strain evidence="2">G3</strain>
    </source>
</reference>
<keyword evidence="1" id="KW-0472">Membrane</keyword>
<protein>
    <submittedName>
        <fullName evidence="2">Uncharacterized protein</fullName>
    </submittedName>
</protein>
<evidence type="ECO:0000313" key="3">
    <source>
        <dbReference type="Proteomes" id="UP000001542"/>
    </source>
</evidence>
<evidence type="ECO:0000313" key="2">
    <source>
        <dbReference type="EMBL" id="EAY11700.1"/>
    </source>
</evidence>
<dbReference type="SMR" id="A2E6J5"/>
<evidence type="ECO:0000256" key="1">
    <source>
        <dbReference type="SAM" id="Phobius"/>
    </source>
</evidence>
<dbReference type="Proteomes" id="UP000001542">
    <property type="component" value="Unassembled WGS sequence"/>
</dbReference>
<keyword evidence="1" id="KW-1133">Transmembrane helix</keyword>
<accession>A2E6J5</accession>
<gene>
    <name evidence="2" type="ORF">TVAG_488020</name>
</gene>
<keyword evidence="1" id="KW-0812">Transmembrane</keyword>
<organism evidence="2 3">
    <name type="scientific">Trichomonas vaginalis (strain ATCC PRA-98 / G3)</name>
    <dbReference type="NCBI Taxonomy" id="412133"/>
    <lineage>
        <taxon>Eukaryota</taxon>
        <taxon>Metamonada</taxon>
        <taxon>Parabasalia</taxon>
        <taxon>Trichomonadida</taxon>
        <taxon>Trichomonadidae</taxon>
        <taxon>Trichomonas</taxon>
    </lineage>
</organism>
<feature type="transmembrane region" description="Helical" evidence="1">
    <location>
        <begin position="56"/>
        <end position="76"/>
    </location>
</feature>
<reference evidence="2" key="2">
    <citation type="journal article" date="2007" name="Science">
        <title>Draft genome sequence of the sexually transmitted pathogen Trichomonas vaginalis.</title>
        <authorList>
            <person name="Carlton J.M."/>
            <person name="Hirt R.P."/>
            <person name="Silva J.C."/>
            <person name="Delcher A.L."/>
            <person name="Schatz M."/>
            <person name="Zhao Q."/>
            <person name="Wortman J.R."/>
            <person name="Bidwell S.L."/>
            <person name="Alsmark U.C.M."/>
            <person name="Besteiro S."/>
            <person name="Sicheritz-Ponten T."/>
            <person name="Noel C.J."/>
            <person name="Dacks J.B."/>
            <person name="Foster P.G."/>
            <person name="Simillion C."/>
            <person name="Van de Peer Y."/>
            <person name="Miranda-Saavedra D."/>
            <person name="Barton G.J."/>
            <person name="Westrop G.D."/>
            <person name="Mueller S."/>
            <person name="Dessi D."/>
            <person name="Fiori P.L."/>
            <person name="Ren Q."/>
            <person name="Paulsen I."/>
            <person name="Zhang H."/>
            <person name="Bastida-Corcuera F.D."/>
            <person name="Simoes-Barbosa A."/>
            <person name="Brown M.T."/>
            <person name="Hayes R.D."/>
            <person name="Mukherjee M."/>
            <person name="Okumura C.Y."/>
            <person name="Schneider R."/>
            <person name="Smith A.J."/>
            <person name="Vanacova S."/>
            <person name="Villalvazo M."/>
            <person name="Haas B.J."/>
            <person name="Pertea M."/>
            <person name="Feldblyum T.V."/>
            <person name="Utterback T.R."/>
            <person name="Shu C.L."/>
            <person name="Osoegawa K."/>
            <person name="de Jong P.J."/>
            <person name="Hrdy I."/>
            <person name="Horvathova L."/>
            <person name="Zubacova Z."/>
            <person name="Dolezal P."/>
            <person name="Malik S.B."/>
            <person name="Logsdon J.M. Jr."/>
            <person name="Henze K."/>
            <person name="Gupta A."/>
            <person name="Wang C.C."/>
            <person name="Dunne R.L."/>
            <person name="Upcroft J.A."/>
            <person name="Upcroft P."/>
            <person name="White O."/>
            <person name="Salzberg S.L."/>
            <person name="Tang P."/>
            <person name="Chiu C.-H."/>
            <person name="Lee Y.-S."/>
            <person name="Embley T.M."/>
            <person name="Coombs G.H."/>
            <person name="Mottram J.C."/>
            <person name="Tachezy J."/>
            <person name="Fraser-Liggett C.M."/>
            <person name="Johnson P.J."/>
        </authorList>
    </citation>
    <scope>NUCLEOTIDE SEQUENCE [LARGE SCALE GENOMIC DNA]</scope>
    <source>
        <strain evidence="2">G3</strain>
    </source>
</reference>
<dbReference type="InParanoid" id="A2E6J5"/>
<dbReference type="VEuPathDB" id="TrichDB:TVAGG3_0975040"/>
<dbReference type="RefSeq" id="XP_001323923.1">
    <property type="nucleotide sequence ID" value="XM_001323888.1"/>
</dbReference>
<keyword evidence="3" id="KW-1185">Reference proteome</keyword>